<dbReference type="Proteomes" id="UP000316225">
    <property type="component" value="Unassembled WGS sequence"/>
</dbReference>
<evidence type="ECO:0000256" key="5">
    <source>
        <dbReference type="ARBA" id="ARBA00022723"/>
    </source>
</evidence>
<evidence type="ECO:0000256" key="6">
    <source>
        <dbReference type="ARBA" id="ARBA00022989"/>
    </source>
</evidence>
<name>A0A562NUU3_9RHOB</name>
<keyword evidence="5 9" id="KW-0479">Metal-binding</keyword>
<dbReference type="GO" id="GO:0006825">
    <property type="term" value="P:copper ion transport"/>
    <property type="evidence" value="ECO:0007669"/>
    <property type="project" value="InterPro"/>
</dbReference>
<feature type="transmembrane region" description="Helical" evidence="10">
    <location>
        <begin position="101"/>
        <end position="121"/>
    </location>
</feature>
<feature type="domain" description="Cytochrome c" evidence="11">
    <location>
        <begin position="353"/>
        <end position="434"/>
    </location>
</feature>
<dbReference type="PANTHER" id="PTHR34820">
    <property type="entry name" value="INNER MEMBRANE PROTEIN YEBZ"/>
    <property type="match status" value="1"/>
</dbReference>
<feature type="transmembrane region" description="Helical" evidence="10">
    <location>
        <begin position="69"/>
        <end position="89"/>
    </location>
</feature>
<evidence type="ECO:0000256" key="1">
    <source>
        <dbReference type="ARBA" id="ARBA00004651"/>
    </source>
</evidence>
<sequence length="560" mass="59724">MPVFELIAAGLRGLHLAALALCAGLLIVGLLRGAAYPQTRLALLAALASGVLWFAALAQITVAKPFPQAQWIMLTQTGFGLVMALRLGFLTLALILPRWRLGPVVVAILLQPLLGHGAALPEPVQQAGALHVLAGLAWAGALPVLLLLLRDDPQAGLRAARRFSPLGVLLVLALSLGVYGQWGLVGGLYGLLGTAYGKLLLLKSLGLLLMLTCAALNGLRFARRGQILALRRSLRVEAIAGMLVILLAGLMATQQPGAHAVVVWPLPWRPVAWLMGDPVLRARFVAMLPPLALAGALILAALALLIWSRIGALVLMLAAGFVIWATPRVPLAELLSPAYPTSFQHWDQRRTATSLTAGRALYMRDCAGCHGADATGGKGVPDLSSSSFVLAFDGDWFWQIRHGIRKDGQPMMPAQPQLTDAEIWQVIDHLRANASALNIDAEGRWLMPAKAPVLRLRCTNDERGRATDLSRPPLGQMIYWGLGTTPAPVLHLPPENCAPPDAAALAALKGLGTASPLTGLLVDGQGYLRQSWDHPPTPEELEDAVFFATAMPARPFGHQH</sequence>
<comment type="subcellular location">
    <subcellularLocation>
        <location evidence="1">Cell membrane</location>
        <topology evidence="1">Multi-pass membrane protein</topology>
    </subcellularLocation>
</comment>
<feature type="transmembrane region" description="Helical" evidence="10">
    <location>
        <begin position="169"/>
        <end position="192"/>
    </location>
</feature>
<dbReference type="SUPFAM" id="SSF46626">
    <property type="entry name" value="Cytochrome c"/>
    <property type="match status" value="1"/>
</dbReference>
<proteinExistence type="predicted"/>
<dbReference type="GO" id="GO:0005886">
    <property type="term" value="C:plasma membrane"/>
    <property type="evidence" value="ECO:0007669"/>
    <property type="project" value="UniProtKB-SubCell"/>
</dbReference>
<evidence type="ECO:0000256" key="3">
    <source>
        <dbReference type="ARBA" id="ARBA00022617"/>
    </source>
</evidence>
<feature type="transmembrane region" description="Helical" evidence="10">
    <location>
        <begin position="284"/>
        <end position="305"/>
    </location>
</feature>
<dbReference type="RefSeq" id="WP_145396990.1">
    <property type="nucleotide sequence ID" value="NZ_VLKU01000003.1"/>
</dbReference>
<keyword evidence="8 10" id="KW-0472">Membrane</keyword>
<dbReference type="EMBL" id="VLKU01000003">
    <property type="protein sequence ID" value="TWI35935.1"/>
    <property type="molecule type" value="Genomic_DNA"/>
</dbReference>
<feature type="transmembrane region" description="Helical" evidence="10">
    <location>
        <begin position="310"/>
        <end position="327"/>
    </location>
</feature>
<feature type="transmembrane region" description="Helical" evidence="10">
    <location>
        <begin position="127"/>
        <end position="149"/>
    </location>
</feature>
<gene>
    <name evidence="12" type="ORF">IQ24_01294</name>
</gene>
<keyword evidence="6 10" id="KW-1133">Transmembrane helix</keyword>
<evidence type="ECO:0000313" key="12">
    <source>
        <dbReference type="EMBL" id="TWI35935.1"/>
    </source>
</evidence>
<dbReference type="GO" id="GO:0009055">
    <property type="term" value="F:electron transfer activity"/>
    <property type="evidence" value="ECO:0007669"/>
    <property type="project" value="InterPro"/>
</dbReference>
<evidence type="ECO:0000256" key="2">
    <source>
        <dbReference type="ARBA" id="ARBA00022475"/>
    </source>
</evidence>
<dbReference type="OrthoDB" id="7854060at2"/>
<dbReference type="GO" id="GO:0046872">
    <property type="term" value="F:metal ion binding"/>
    <property type="evidence" value="ECO:0007669"/>
    <property type="project" value="UniProtKB-KW"/>
</dbReference>
<dbReference type="AlphaFoldDB" id="A0A562NUU3"/>
<evidence type="ECO:0000256" key="7">
    <source>
        <dbReference type="ARBA" id="ARBA00023004"/>
    </source>
</evidence>
<dbReference type="PANTHER" id="PTHR34820:SF4">
    <property type="entry name" value="INNER MEMBRANE PROTEIN YEBZ"/>
    <property type="match status" value="1"/>
</dbReference>
<dbReference type="InterPro" id="IPR032694">
    <property type="entry name" value="CopC/D"/>
</dbReference>
<protein>
    <submittedName>
        <fullName evidence="12">Putative copper export protein</fullName>
    </submittedName>
</protein>
<evidence type="ECO:0000256" key="10">
    <source>
        <dbReference type="SAM" id="Phobius"/>
    </source>
</evidence>
<evidence type="ECO:0000256" key="9">
    <source>
        <dbReference type="PROSITE-ProRule" id="PRU00433"/>
    </source>
</evidence>
<keyword evidence="4 10" id="KW-0812">Transmembrane</keyword>
<reference evidence="12 13" key="1">
    <citation type="journal article" date="2015" name="Stand. Genomic Sci.">
        <title>Genomic Encyclopedia of Bacterial and Archaeal Type Strains, Phase III: the genomes of soil and plant-associated and newly described type strains.</title>
        <authorList>
            <person name="Whitman W.B."/>
            <person name="Woyke T."/>
            <person name="Klenk H.P."/>
            <person name="Zhou Y."/>
            <person name="Lilburn T.G."/>
            <person name="Beck B.J."/>
            <person name="De Vos P."/>
            <person name="Vandamme P."/>
            <person name="Eisen J.A."/>
            <person name="Garrity G."/>
            <person name="Hugenholtz P."/>
            <person name="Kyrpides N.C."/>
        </authorList>
    </citation>
    <scope>NUCLEOTIDE SEQUENCE [LARGE SCALE GENOMIC DNA]</scope>
    <source>
        <strain evidence="12 13">CGMCC 1.5364</strain>
    </source>
</reference>
<keyword evidence="2" id="KW-1003">Cell membrane</keyword>
<feature type="transmembrane region" description="Helical" evidence="10">
    <location>
        <begin position="204"/>
        <end position="222"/>
    </location>
</feature>
<evidence type="ECO:0000256" key="8">
    <source>
        <dbReference type="ARBA" id="ARBA00023136"/>
    </source>
</evidence>
<keyword evidence="3 9" id="KW-0349">Heme</keyword>
<organism evidence="12 13">
    <name type="scientific">Paracoccus sulfuroxidans</name>
    <dbReference type="NCBI Taxonomy" id="384678"/>
    <lineage>
        <taxon>Bacteria</taxon>
        <taxon>Pseudomonadati</taxon>
        <taxon>Pseudomonadota</taxon>
        <taxon>Alphaproteobacteria</taxon>
        <taxon>Rhodobacterales</taxon>
        <taxon>Paracoccaceae</taxon>
        <taxon>Paracoccus</taxon>
    </lineage>
</organism>
<feature type="transmembrane region" description="Helical" evidence="10">
    <location>
        <begin position="6"/>
        <end position="31"/>
    </location>
</feature>
<feature type="transmembrane region" description="Helical" evidence="10">
    <location>
        <begin position="43"/>
        <end position="63"/>
    </location>
</feature>
<comment type="caution">
    <text evidence="12">The sequence shown here is derived from an EMBL/GenBank/DDBJ whole genome shotgun (WGS) entry which is preliminary data.</text>
</comment>
<dbReference type="InterPro" id="IPR008457">
    <property type="entry name" value="Cu-R_CopD_dom"/>
</dbReference>
<dbReference type="InterPro" id="IPR036909">
    <property type="entry name" value="Cyt_c-like_dom_sf"/>
</dbReference>
<evidence type="ECO:0000259" key="11">
    <source>
        <dbReference type="PROSITE" id="PS51007"/>
    </source>
</evidence>
<dbReference type="GO" id="GO:0020037">
    <property type="term" value="F:heme binding"/>
    <property type="evidence" value="ECO:0007669"/>
    <property type="project" value="InterPro"/>
</dbReference>
<accession>A0A562NUU3</accession>
<keyword evidence="7 9" id="KW-0408">Iron</keyword>
<dbReference type="Pfam" id="PF05425">
    <property type="entry name" value="CopD"/>
    <property type="match status" value="1"/>
</dbReference>
<dbReference type="Gene3D" id="1.10.760.10">
    <property type="entry name" value="Cytochrome c-like domain"/>
    <property type="match status" value="1"/>
</dbReference>
<dbReference type="InterPro" id="IPR009056">
    <property type="entry name" value="Cyt_c-like_dom"/>
</dbReference>
<dbReference type="Pfam" id="PF13442">
    <property type="entry name" value="Cytochrome_CBB3"/>
    <property type="match status" value="1"/>
</dbReference>
<evidence type="ECO:0000313" key="13">
    <source>
        <dbReference type="Proteomes" id="UP000316225"/>
    </source>
</evidence>
<keyword evidence="13" id="KW-1185">Reference proteome</keyword>
<dbReference type="PROSITE" id="PS51007">
    <property type="entry name" value="CYTC"/>
    <property type="match status" value="1"/>
</dbReference>
<evidence type="ECO:0000256" key="4">
    <source>
        <dbReference type="ARBA" id="ARBA00022692"/>
    </source>
</evidence>